<keyword evidence="7" id="KW-0687">Ribonucleoprotein</keyword>
<dbReference type="GO" id="GO:0000027">
    <property type="term" value="P:ribosomal large subunit assembly"/>
    <property type="evidence" value="ECO:0007669"/>
    <property type="project" value="TreeGrafter"/>
</dbReference>
<keyword evidence="6" id="KW-0539">Nucleus</keyword>
<evidence type="ECO:0000256" key="8">
    <source>
        <dbReference type="SAM" id="MobiDB-lite"/>
    </source>
</evidence>
<protein>
    <recommendedName>
        <fullName evidence="4">Ribosome assembly protein 3</fullName>
    </recommendedName>
</protein>
<evidence type="ECO:0000256" key="2">
    <source>
        <dbReference type="ARBA" id="ARBA00004604"/>
    </source>
</evidence>
<comment type="function">
    <text evidence="1">Required for efficient biogenesis of the 60S ribosomal subunit.</text>
</comment>
<dbReference type="PANTHER" id="PTHR28127:SF1">
    <property type="entry name" value="RIBOSOME ASSEMBLY PROTEIN 3"/>
    <property type="match status" value="1"/>
</dbReference>
<evidence type="ECO:0000313" key="10">
    <source>
        <dbReference type="EMBL" id="CAI0649373.1"/>
    </source>
</evidence>
<comment type="caution">
    <text evidence="10">The sequence shown here is derived from an EMBL/GenBank/DDBJ whole genome shotgun (WGS) entry which is preliminary data.</text>
</comment>
<evidence type="ECO:0000256" key="3">
    <source>
        <dbReference type="ARBA" id="ARBA00006256"/>
    </source>
</evidence>
<evidence type="ECO:0000313" key="11">
    <source>
        <dbReference type="Proteomes" id="UP001152533"/>
    </source>
</evidence>
<evidence type="ECO:0000256" key="6">
    <source>
        <dbReference type="ARBA" id="ARBA00023242"/>
    </source>
</evidence>
<dbReference type="GO" id="GO:0030687">
    <property type="term" value="C:preribosome, large subunit precursor"/>
    <property type="evidence" value="ECO:0007669"/>
    <property type="project" value="TreeGrafter"/>
</dbReference>
<dbReference type="AlphaFoldDB" id="A0A9W4RVR1"/>
<evidence type="ECO:0000256" key="1">
    <source>
        <dbReference type="ARBA" id="ARBA00003035"/>
    </source>
</evidence>
<dbReference type="InterPro" id="IPR028217">
    <property type="entry name" value="Rsa3_C"/>
</dbReference>
<evidence type="ECO:0000259" key="9">
    <source>
        <dbReference type="Pfam" id="PF14615"/>
    </source>
</evidence>
<dbReference type="GO" id="GO:0005730">
    <property type="term" value="C:nucleolus"/>
    <property type="evidence" value="ECO:0007669"/>
    <property type="project" value="UniProtKB-SubCell"/>
</dbReference>
<keyword evidence="5" id="KW-0690">Ribosome biogenesis</keyword>
<evidence type="ECO:0000256" key="7">
    <source>
        <dbReference type="ARBA" id="ARBA00023274"/>
    </source>
</evidence>
<dbReference type="PANTHER" id="PTHR28127">
    <property type="entry name" value="RIBOSOME ASSEMBLY PROTEIN 3"/>
    <property type="match status" value="1"/>
</dbReference>
<evidence type="ECO:0000256" key="5">
    <source>
        <dbReference type="ARBA" id="ARBA00022517"/>
    </source>
</evidence>
<comment type="similarity">
    <text evidence="3">Belongs to the RSA3 family.</text>
</comment>
<gene>
    <name evidence="10" type="ORF">CGXH109_LOCUS85061</name>
</gene>
<keyword evidence="11" id="KW-1185">Reference proteome</keyword>
<feature type="compositionally biased region" description="Basic residues" evidence="8">
    <location>
        <begin position="119"/>
        <end position="136"/>
    </location>
</feature>
<dbReference type="InterPro" id="IPR051898">
    <property type="entry name" value="Ribosome_Assembly_3"/>
</dbReference>
<reference evidence="10" key="1">
    <citation type="submission" date="2022-08" db="EMBL/GenBank/DDBJ databases">
        <authorList>
            <person name="Giroux E."/>
            <person name="Giroux E."/>
        </authorList>
    </citation>
    <scope>NUCLEOTIDE SEQUENCE</scope>
    <source>
        <strain evidence="10">H1091258</strain>
    </source>
</reference>
<dbReference type="Pfam" id="PF14615">
    <property type="entry name" value="Rsa3"/>
    <property type="match status" value="1"/>
</dbReference>
<comment type="subcellular location">
    <subcellularLocation>
        <location evidence="2">Nucleus</location>
        <location evidence="2">Nucleolus</location>
    </subcellularLocation>
</comment>
<proteinExistence type="inferred from homology"/>
<dbReference type="EMBL" id="CAMGZC010000687">
    <property type="protein sequence ID" value="CAI0649373.1"/>
    <property type="molecule type" value="Genomic_DNA"/>
</dbReference>
<feature type="region of interest" description="Disordered" evidence="8">
    <location>
        <begin position="102"/>
        <end position="136"/>
    </location>
</feature>
<accession>A0A9W4RVR1</accession>
<name>A0A9W4RVR1_9PEZI</name>
<sequence>MSNLSPSRNRENLKSQVNRILLPFNTKTSFIMSVSQEFTNFYLQRTTQEFAEDLDKVREADDFKAESLPFLIHALQQGTELYPAADQQRVMRPAAAVTAAADVAEDEDVDMEGAQPEKKKAKGSKKEKSKRKKSSG</sequence>
<evidence type="ECO:0000256" key="4">
    <source>
        <dbReference type="ARBA" id="ARBA00015339"/>
    </source>
</evidence>
<dbReference type="Proteomes" id="UP001152533">
    <property type="component" value="Unassembled WGS sequence"/>
</dbReference>
<feature type="domain" description="Ribosome-assembly protein 3 C-terminal" evidence="9">
    <location>
        <begin position="38"/>
        <end position="82"/>
    </location>
</feature>
<organism evidence="10 11">
    <name type="scientific">Colletotrichum noveboracense</name>
    <dbReference type="NCBI Taxonomy" id="2664923"/>
    <lineage>
        <taxon>Eukaryota</taxon>
        <taxon>Fungi</taxon>
        <taxon>Dikarya</taxon>
        <taxon>Ascomycota</taxon>
        <taxon>Pezizomycotina</taxon>
        <taxon>Sordariomycetes</taxon>
        <taxon>Hypocreomycetidae</taxon>
        <taxon>Glomerellales</taxon>
        <taxon>Glomerellaceae</taxon>
        <taxon>Colletotrichum</taxon>
        <taxon>Colletotrichum gloeosporioides species complex</taxon>
    </lineage>
</organism>